<dbReference type="Pfam" id="PF20237">
    <property type="entry name" value="DUF6594"/>
    <property type="match status" value="1"/>
</dbReference>
<keyword evidence="5" id="KW-1185">Reference proteome</keyword>
<sequence>MEPPTERSHSIPGAAAQVAAHCDLQSIIVRRFDKLAIQNILELHAELAEIDKGHSDVQRAADETLRTDETLRSHHARHHASKNRASENYHSAITAYHEAIVRYSDVVNLSRPPAVYVRDLVEMLKKEGNDGAWAIWDGNSPMGGRPFSDLVAISTFSDPLTRFISSTWLMFLFVDIIGSIKQGKALIDLTSIRRFVAILQALISIGFLVGAMWALYKLTDMVTRLALVTGFVAAFCGWFATTTGIQRRDIFAATAAYAAVLVVYVGSQADQSGTCTCATGV</sequence>
<feature type="compositionally biased region" description="Basic residues" evidence="1">
    <location>
        <begin position="73"/>
        <end position="82"/>
    </location>
</feature>
<dbReference type="InterPro" id="IPR046529">
    <property type="entry name" value="DUF6594"/>
</dbReference>
<dbReference type="GeneID" id="70185524"/>
<dbReference type="AlphaFoldDB" id="A0A9P8XQU8"/>
<organism evidence="4 5">
    <name type="scientific">Microdochium trichocladiopsis</name>
    <dbReference type="NCBI Taxonomy" id="1682393"/>
    <lineage>
        <taxon>Eukaryota</taxon>
        <taxon>Fungi</taxon>
        <taxon>Dikarya</taxon>
        <taxon>Ascomycota</taxon>
        <taxon>Pezizomycotina</taxon>
        <taxon>Sordariomycetes</taxon>
        <taxon>Xylariomycetidae</taxon>
        <taxon>Xylariales</taxon>
        <taxon>Microdochiaceae</taxon>
        <taxon>Microdochium</taxon>
    </lineage>
</organism>
<feature type="transmembrane region" description="Helical" evidence="2">
    <location>
        <begin position="192"/>
        <end position="216"/>
    </location>
</feature>
<evidence type="ECO:0000313" key="5">
    <source>
        <dbReference type="Proteomes" id="UP000756346"/>
    </source>
</evidence>
<feature type="domain" description="DUF6594" evidence="3">
    <location>
        <begin position="15"/>
        <end position="262"/>
    </location>
</feature>
<dbReference type="RefSeq" id="XP_046004685.1">
    <property type="nucleotide sequence ID" value="XM_046155978.1"/>
</dbReference>
<feature type="region of interest" description="Disordered" evidence="1">
    <location>
        <begin position="64"/>
        <end position="86"/>
    </location>
</feature>
<protein>
    <recommendedName>
        <fullName evidence="3">DUF6594 domain-containing protein</fullName>
    </recommendedName>
</protein>
<accession>A0A9P8XQU8</accession>
<evidence type="ECO:0000313" key="4">
    <source>
        <dbReference type="EMBL" id="KAH7012309.1"/>
    </source>
</evidence>
<gene>
    <name evidence="4" type="ORF">B0I36DRAFT_340907</name>
</gene>
<dbReference type="OrthoDB" id="3533814at2759"/>
<dbReference type="EMBL" id="JAGTJQ010000015">
    <property type="protein sequence ID" value="KAH7012309.1"/>
    <property type="molecule type" value="Genomic_DNA"/>
</dbReference>
<keyword evidence="2" id="KW-0472">Membrane</keyword>
<evidence type="ECO:0000256" key="1">
    <source>
        <dbReference type="SAM" id="MobiDB-lite"/>
    </source>
</evidence>
<keyword evidence="2" id="KW-1133">Transmembrane helix</keyword>
<reference evidence="4" key="1">
    <citation type="journal article" date="2021" name="Nat. Commun.">
        <title>Genetic determinants of endophytism in the Arabidopsis root mycobiome.</title>
        <authorList>
            <person name="Mesny F."/>
            <person name="Miyauchi S."/>
            <person name="Thiergart T."/>
            <person name="Pickel B."/>
            <person name="Atanasova L."/>
            <person name="Karlsson M."/>
            <person name="Huettel B."/>
            <person name="Barry K.W."/>
            <person name="Haridas S."/>
            <person name="Chen C."/>
            <person name="Bauer D."/>
            <person name="Andreopoulos W."/>
            <person name="Pangilinan J."/>
            <person name="LaButti K."/>
            <person name="Riley R."/>
            <person name="Lipzen A."/>
            <person name="Clum A."/>
            <person name="Drula E."/>
            <person name="Henrissat B."/>
            <person name="Kohler A."/>
            <person name="Grigoriev I.V."/>
            <person name="Martin F.M."/>
            <person name="Hacquard S."/>
        </authorList>
    </citation>
    <scope>NUCLEOTIDE SEQUENCE</scope>
    <source>
        <strain evidence="4">MPI-CAGE-CH-0230</strain>
    </source>
</reference>
<dbReference type="Proteomes" id="UP000756346">
    <property type="component" value="Unassembled WGS sequence"/>
</dbReference>
<feature type="transmembrane region" description="Helical" evidence="2">
    <location>
        <begin position="250"/>
        <end position="267"/>
    </location>
</feature>
<proteinExistence type="predicted"/>
<keyword evidence="2" id="KW-0812">Transmembrane</keyword>
<evidence type="ECO:0000256" key="2">
    <source>
        <dbReference type="SAM" id="Phobius"/>
    </source>
</evidence>
<comment type="caution">
    <text evidence="4">The sequence shown here is derived from an EMBL/GenBank/DDBJ whole genome shotgun (WGS) entry which is preliminary data.</text>
</comment>
<feature type="transmembrane region" description="Helical" evidence="2">
    <location>
        <begin position="222"/>
        <end position="241"/>
    </location>
</feature>
<evidence type="ECO:0000259" key="3">
    <source>
        <dbReference type="Pfam" id="PF20237"/>
    </source>
</evidence>
<dbReference type="PANTHER" id="PTHR34502:SF4">
    <property type="entry name" value="DUF6594 DOMAIN-CONTAINING PROTEIN"/>
    <property type="match status" value="1"/>
</dbReference>
<name>A0A9P8XQU8_9PEZI</name>
<dbReference type="PANTHER" id="PTHR34502">
    <property type="entry name" value="DUF6594 DOMAIN-CONTAINING PROTEIN-RELATED"/>
    <property type="match status" value="1"/>
</dbReference>